<protein>
    <submittedName>
        <fullName evidence="1">Transposase</fullName>
    </submittedName>
</protein>
<organism evidence="1">
    <name type="scientific">Xanthomonas arboricola pv. pruni</name>
    <dbReference type="NCBI Taxonomy" id="69929"/>
    <lineage>
        <taxon>Bacteria</taxon>
        <taxon>Pseudomonadati</taxon>
        <taxon>Pseudomonadota</taxon>
        <taxon>Gammaproteobacteria</taxon>
        <taxon>Lysobacterales</taxon>
        <taxon>Lysobacteraceae</taxon>
        <taxon>Xanthomonas</taxon>
    </lineage>
</organism>
<gene>
    <name evidence="1" type="ORF">QSH54_21620</name>
</gene>
<evidence type="ECO:0000313" key="1">
    <source>
        <dbReference type="EMBL" id="MDN0289156.1"/>
    </source>
</evidence>
<reference evidence="1" key="1">
    <citation type="submission" date="2023-06" db="EMBL/GenBank/DDBJ databases">
        <title>Genome sequences of Xanthomonas arboricola from Serbia and Montenegro.</title>
        <authorList>
            <person name="Ilicic R."/>
            <person name="Jelusic A."/>
            <person name="Harrison J."/>
            <person name="Greer S."/>
            <person name="Grant M."/>
            <person name="Vicente J."/>
            <person name="Popovic Milovanovic T."/>
            <person name="Studholme D.J."/>
        </authorList>
    </citation>
    <scope>NUCLEOTIDE SEQUENCE</scope>
    <source>
        <strain evidence="1">Xp320</strain>
    </source>
</reference>
<accession>A0AAP4KDP0</accession>
<dbReference type="RefSeq" id="WP_005918023.1">
    <property type="nucleotide sequence ID" value="NZ_CP044334.1"/>
</dbReference>
<comment type="caution">
    <text evidence="1">The sequence shown here is derived from an EMBL/GenBank/DDBJ whole genome shotgun (WGS) entry which is preliminary data.</text>
</comment>
<proteinExistence type="predicted"/>
<dbReference type="AlphaFoldDB" id="A0AAP4KDP0"/>
<dbReference type="EMBL" id="JASVYU010000060">
    <property type="protein sequence ID" value="MDN0289156.1"/>
    <property type="molecule type" value="Genomic_DNA"/>
</dbReference>
<name>A0AAP4KDP0_9XANT</name>
<sequence length="53" mass="6140">MRETQNAALTAEIARLKRLQFAARTKRMDPDPRQLFEQTLAADIAAVERSWRP</sequence>